<keyword evidence="2" id="KW-1185">Reference proteome</keyword>
<proteinExistence type="predicted"/>
<dbReference type="RefSeq" id="WP_386741248.1">
    <property type="nucleotide sequence ID" value="NZ_JBHSMG010000005.1"/>
</dbReference>
<comment type="caution">
    <text evidence="1">The sequence shown here is derived from an EMBL/GenBank/DDBJ whole genome shotgun (WGS) entry which is preliminary data.</text>
</comment>
<gene>
    <name evidence="1" type="ORF">ACFPJ4_14900</name>
</gene>
<reference evidence="2" key="1">
    <citation type="journal article" date="2019" name="Int. J. Syst. Evol. Microbiol.">
        <title>The Global Catalogue of Microorganisms (GCM) 10K type strain sequencing project: providing services to taxonomists for standard genome sequencing and annotation.</title>
        <authorList>
            <consortium name="The Broad Institute Genomics Platform"/>
            <consortium name="The Broad Institute Genome Sequencing Center for Infectious Disease"/>
            <person name="Wu L."/>
            <person name="Ma J."/>
        </authorList>
    </citation>
    <scope>NUCLEOTIDE SEQUENCE [LARGE SCALE GENOMIC DNA]</scope>
    <source>
        <strain evidence="2">CGMCC 4.6997</strain>
    </source>
</reference>
<dbReference type="Gene3D" id="3.40.960.10">
    <property type="entry name" value="VSR Endonuclease"/>
    <property type="match status" value="1"/>
</dbReference>
<keyword evidence="1" id="KW-0378">Hydrolase</keyword>
<keyword evidence="1" id="KW-0540">Nuclease</keyword>
<dbReference type="Proteomes" id="UP001596039">
    <property type="component" value="Unassembled WGS sequence"/>
</dbReference>
<dbReference type="EMBL" id="JBHSMG010000005">
    <property type="protein sequence ID" value="MFC5503534.1"/>
    <property type="molecule type" value="Genomic_DNA"/>
</dbReference>
<accession>A0ABW0NT05</accession>
<keyword evidence="1" id="KW-0255">Endonuclease</keyword>
<evidence type="ECO:0000313" key="2">
    <source>
        <dbReference type="Proteomes" id="UP001596039"/>
    </source>
</evidence>
<dbReference type="GO" id="GO:0004519">
    <property type="term" value="F:endonuclease activity"/>
    <property type="evidence" value="ECO:0007669"/>
    <property type="project" value="UniProtKB-KW"/>
</dbReference>
<name>A0ABW0NT05_9MICO</name>
<organism evidence="1 2">
    <name type="scientific">Lysinimonas soli</name>
    <dbReference type="NCBI Taxonomy" id="1074233"/>
    <lineage>
        <taxon>Bacteria</taxon>
        <taxon>Bacillati</taxon>
        <taxon>Actinomycetota</taxon>
        <taxon>Actinomycetes</taxon>
        <taxon>Micrococcales</taxon>
        <taxon>Microbacteriaceae</taxon>
        <taxon>Lysinimonas</taxon>
    </lineage>
</organism>
<sequence length="295" mass="31912">MRDLLLDLAATGGLARTRSLVALGHSTRRLARAVESGLVARPRIGWVAAPDAEPAGIRAVRLGCRLTSSSALVSHGVWVDRVEGLVVLAAANASRLPPLGPGERRVWFRETFPAASAREWRVSVLDALLHFGHEHSAAALVASVDSALQLRLIGMAEVEALCAASHSRHRHLRRDCDGRAESGTESHLRLLLRAAGFRVESQASIPLVGRVDLLVDGWLIVELDSAAHHSDPLTQESDRIRDGNAILTGHATLRFMPEAVRNAPDWCLEVIRGRMRDGRPDAESGAAWPTRRAAS</sequence>
<protein>
    <submittedName>
        <fullName evidence="1">Endonuclease domain-containing protein</fullName>
    </submittedName>
</protein>
<evidence type="ECO:0000313" key="1">
    <source>
        <dbReference type="EMBL" id="MFC5503534.1"/>
    </source>
</evidence>